<evidence type="ECO:0000259" key="15">
    <source>
        <dbReference type="Pfam" id="PF04413"/>
    </source>
</evidence>
<keyword evidence="5 14" id="KW-0808">Transferase</keyword>
<dbReference type="Gene3D" id="3.40.50.11720">
    <property type="entry name" value="3-Deoxy-D-manno-octulosonic-acid transferase, N-terminal domain"/>
    <property type="match status" value="1"/>
</dbReference>
<comment type="pathway">
    <text evidence="11">Glycolipid biosynthesis; KDO(2)-lipid A biosynthesis; KDO(2)-lipid A from CMP-3-deoxy-D-manno-octulosonate and lipid IV(A): step 2/4.</text>
</comment>
<dbReference type="UniPathway" id="UPA00958"/>
<evidence type="ECO:0000256" key="14">
    <source>
        <dbReference type="RuleBase" id="RU365103"/>
    </source>
</evidence>
<keyword evidence="6" id="KW-0735">Signal-anchor</keyword>
<dbReference type="FunFam" id="3.40.50.11720:FF:000001">
    <property type="entry name" value="3-deoxy-D-manno-octulosonic acid transferase"/>
    <property type="match status" value="1"/>
</dbReference>
<keyword evidence="14" id="KW-0448">Lipopolysaccharide biosynthesis</keyword>
<comment type="function">
    <text evidence="14">Involved in lipopolysaccharide (LPS) biosynthesis. Catalyzes the transfer of 3-deoxy-D-manno-octulosonate (Kdo) residue(s) from CMP-Kdo to lipid IV(A), the tetraacyldisaccharide-1,4'-bisphosphate precursor of lipid A.</text>
</comment>
<dbReference type="PATRIC" id="fig|1778262.3.peg.1080"/>
<evidence type="ECO:0000313" key="16">
    <source>
        <dbReference type="EMBL" id="CUX96841.1"/>
    </source>
</evidence>
<dbReference type="InterPro" id="IPR038107">
    <property type="entry name" value="Glycos_transf_N_sf"/>
</dbReference>
<dbReference type="Pfam" id="PF04413">
    <property type="entry name" value="Glycos_transf_N"/>
    <property type="match status" value="1"/>
</dbReference>
<evidence type="ECO:0000256" key="5">
    <source>
        <dbReference type="ARBA" id="ARBA00022679"/>
    </source>
</evidence>
<reference evidence="17" key="1">
    <citation type="submission" date="2016-01" db="EMBL/GenBank/DDBJ databases">
        <authorList>
            <person name="Husnik F."/>
        </authorList>
    </citation>
    <scope>NUCLEOTIDE SEQUENCE [LARGE SCALE GENOMIC DNA]</scope>
</reference>
<dbReference type="RefSeq" id="WP_067566572.1">
    <property type="nucleotide sequence ID" value="NZ_LN999833.1"/>
</dbReference>
<dbReference type="OrthoDB" id="9789797at2"/>
<proteinExistence type="inferred from homology"/>
<dbReference type="NCBIfam" id="NF004388">
    <property type="entry name" value="PRK05749.1-4"/>
    <property type="match status" value="1"/>
</dbReference>
<protein>
    <recommendedName>
        <fullName evidence="4 14">3-deoxy-D-manno-octulosonic acid transferase</fullName>
        <shortName evidence="14">Kdo transferase</shortName>
        <ecNumber evidence="14">2.4.99.12</ecNumber>
    </recommendedName>
    <alternativeName>
        <fullName evidence="14">Lipid IV(A) 3-deoxy-D-manno-octulosonic acid transferase</fullName>
    </alternativeName>
</protein>
<dbReference type="EC" id="2.4.99.12" evidence="14"/>
<keyword evidence="16" id="KW-0328">Glycosyltransferase</keyword>
<dbReference type="GO" id="GO:0005886">
    <property type="term" value="C:plasma membrane"/>
    <property type="evidence" value="ECO:0007669"/>
    <property type="project" value="UniProtKB-SubCell"/>
</dbReference>
<dbReference type="PANTHER" id="PTHR42755:SF1">
    <property type="entry name" value="3-DEOXY-D-MANNO-OCTULOSONIC ACID TRANSFERASE, MITOCHONDRIAL-RELATED"/>
    <property type="match status" value="1"/>
</dbReference>
<dbReference type="InterPro" id="IPR039901">
    <property type="entry name" value="Kdotransferase"/>
</dbReference>
<keyword evidence="14" id="KW-1003">Cell membrane</keyword>
<sequence length="422" mass="47386">MIYNIIIILIQPLVWIQLLWRSRKAPAYRRRWAERYGFCQGKVKPGGIMLHSVSVGETLTAIPLLRALRHCYPLLPITVTTMTPTGSERVQSAFGKEVYHVYLPYDLPGAMSRFLNQVNPKLVIIMETELWPNLIKALNQRGIPLIVANARLSISSAAGYKKFSGFFSGIMRNITLIIAQNEEDAARFLELGLKKKQLAVMGNLKFDISVTPELEAKALMLRRQWAPRRQVWIATSTHDGEETLLLKAHRQLLTNFPDLLLILVPRHPERFLLVREMTMKAGFNCIMRSSGEIPSSNTQVVVGDTMGELMLLYGIADLAFVGGSLVERGGHNPLEAAAHAIPILMGPYTLNFRDICRKLNKAGGLITVTDVVTLVTSISALLTNKDCRLYYGCHAVDVLRQNQGALQRLLHLLESYLPQRNH</sequence>
<comment type="subcellular location">
    <subcellularLocation>
        <location evidence="1">Cell inner membrane</location>
        <topology evidence="1">Single-pass membrane protein</topology>
        <orientation evidence="1">Cytoplasmic side</orientation>
    </subcellularLocation>
    <subcellularLocation>
        <location evidence="14">Cell membrane</location>
    </subcellularLocation>
</comment>
<evidence type="ECO:0000256" key="2">
    <source>
        <dbReference type="ARBA" id="ARBA00004713"/>
    </source>
</evidence>
<evidence type="ECO:0000256" key="4">
    <source>
        <dbReference type="ARBA" id="ARBA00019077"/>
    </source>
</evidence>
<feature type="active site" description="Proton acceptor" evidence="12">
    <location>
        <position position="57"/>
    </location>
</feature>
<dbReference type="STRING" id="1778262.MHIR_DE00601"/>
<evidence type="ECO:0000256" key="6">
    <source>
        <dbReference type="ARBA" id="ARBA00022968"/>
    </source>
</evidence>
<evidence type="ECO:0000256" key="13">
    <source>
        <dbReference type="PIRSR" id="PIRSR639901-2"/>
    </source>
</evidence>
<comment type="catalytic activity">
    <reaction evidence="8 14">
        <text>lipid IVA (E. coli) + CMP-3-deoxy-beta-D-manno-octulosonate = alpha-Kdo-(2-&gt;6)-lipid IVA (E. coli) + CMP + H(+)</text>
        <dbReference type="Rhea" id="RHEA:28066"/>
        <dbReference type="ChEBI" id="CHEBI:15378"/>
        <dbReference type="ChEBI" id="CHEBI:58603"/>
        <dbReference type="ChEBI" id="CHEBI:60364"/>
        <dbReference type="ChEBI" id="CHEBI:60377"/>
        <dbReference type="ChEBI" id="CHEBI:85987"/>
        <dbReference type="EC" id="2.4.99.12"/>
    </reaction>
</comment>
<evidence type="ECO:0000256" key="7">
    <source>
        <dbReference type="ARBA" id="ARBA00034401"/>
    </source>
</evidence>
<evidence type="ECO:0000256" key="9">
    <source>
        <dbReference type="ARBA" id="ARBA00059802"/>
    </source>
</evidence>
<evidence type="ECO:0000256" key="12">
    <source>
        <dbReference type="PIRSR" id="PIRSR639901-1"/>
    </source>
</evidence>
<comment type="function">
    <text evidence="9">Involved in lipopolysaccharide (LPS) biosynthesis. Catalyzes the transfer of two 3-deoxy-D-manno-octulosonate (Kdo) residues from CMP-Kdo to lipid IV(A), the tetraacyldisaccharide-1,4'-bisphosphate precursor of lipid A.</text>
</comment>
<dbReference type="Proteomes" id="UP000095322">
    <property type="component" value="Chromosome I"/>
</dbReference>
<evidence type="ECO:0000313" key="17">
    <source>
        <dbReference type="Proteomes" id="UP000095322"/>
    </source>
</evidence>
<comment type="similarity">
    <text evidence="3">Belongs to the glycosyltransferase group 1 family. Glycosyltransferase 30 subfamily.</text>
</comment>
<dbReference type="GO" id="GO:0009245">
    <property type="term" value="P:lipid A biosynthetic process"/>
    <property type="evidence" value="ECO:0007669"/>
    <property type="project" value="TreeGrafter"/>
</dbReference>
<keyword evidence="17" id="KW-1185">Reference proteome</keyword>
<dbReference type="GO" id="GO:0009244">
    <property type="term" value="P:lipopolysaccharide core region biosynthetic process"/>
    <property type="evidence" value="ECO:0007669"/>
    <property type="project" value="UniProtKB-UniRule"/>
</dbReference>
<comment type="pathway">
    <text evidence="2 14">Bacterial outer membrane biogenesis; LPS core biosynthesis.</text>
</comment>
<dbReference type="KEGG" id="den:MHIR_DE00601"/>
<evidence type="ECO:0000256" key="8">
    <source>
        <dbReference type="ARBA" id="ARBA00049183"/>
    </source>
</evidence>
<feature type="site" description="Transition state stabilizer" evidence="13">
    <location>
        <position position="127"/>
    </location>
</feature>
<evidence type="ECO:0000256" key="1">
    <source>
        <dbReference type="ARBA" id="ARBA00004388"/>
    </source>
</evidence>
<comment type="catalytic activity">
    <reaction evidence="7">
        <text>alpha-Kdo-(2-&gt;6)-lipid IVA (E. coli) + CMP-3-deoxy-beta-D-manno-octulosonate = alpha-Kdo-(2-&gt;4)-alpha-Kdo-(2-&gt;6)-lipid IVA (E. coli) + CMP + H(+)</text>
        <dbReference type="Rhea" id="RHEA:28062"/>
        <dbReference type="ChEBI" id="CHEBI:15378"/>
        <dbReference type="ChEBI" id="CHEBI:60364"/>
        <dbReference type="ChEBI" id="CHEBI:60365"/>
        <dbReference type="ChEBI" id="CHEBI:60377"/>
        <dbReference type="ChEBI" id="CHEBI:85987"/>
        <dbReference type="EC" id="2.4.99.13"/>
    </reaction>
</comment>
<feature type="domain" description="3-deoxy-D-manno-octulosonic-acid transferase N-terminal" evidence="15">
    <location>
        <begin position="31"/>
        <end position="208"/>
    </location>
</feature>
<evidence type="ECO:0000256" key="10">
    <source>
        <dbReference type="ARBA" id="ARBA00060558"/>
    </source>
</evidence>
<comment type="pathway">
    <text evidence="10">Glycolipid biosynthesis; KDO(2)-lipid A biosynthesis; KDO(2)-lipid A from CMP-3-deoxy-D-manno-octulosonate and lipid IV(A): step 1/4.</text>
</comment>
<accession>A0A143WTD7</accession>
<dbReference type="FunFam" id="3.40.50.2000:FF:000032">
    <property type="entry name" value="3-deoxy-D-manno-octulosonic acid transferase"/>
    <property type="match status" value="1"/>
</dbReference>
<name>A0A143WTD7_9ENTR</name>
<dbReference type="InterPro" id="IPR007507">
    <property type="entry name" value="Glycos_transf_N"/>
</dbReference>
<dbReference type="SUPFAM" id="SSF53756">
    <property type="entry name" value="UDP-Glycosyltransferase/glycogen phosphorylase"/>
    <property type="match status" value="1"/>
</dbReference>
<evidence type="ECO:0000256" key="3">
    <source>
        <dbReference type="ARBA" id="ARBA00006380"/>
    </source>
</evidence>
<feature type="site" description="Transition state stabilizer" evidence="13">
    <location>
        <position position="205"/>
    </location>
</feature>
<dbReference type="PANTHER" id="PTHR42755">
    <property type="entry name" value="3-DEOXY-MANNO-OCTULOSONATE CYTIDYLYLTRANSFERASE"/>
    <property type="match status" value="1"/>
</dbReference>
<dbReference type="NCBIfam" id="NF004385">
    <property type="entry name" value="PRK05749.1-1"/>
    <property type="match status" value="1"/>
</dbReference>
<organism evidence="16 17">
    <name type="scientific">Candidatus Doolittlea endobia</name>
    <dbReference type="NCBI Taxonomy" id="1778262"/>
    <lineage>
        <taxon>Bacteria</taxon>
        <taxon>Pseudomonadati</taxon>
        <taxon>Pseudomonadota</taxon>
        <taxon>Gammaproteobacteria</taxon>
        <taxon>Enterobacterales</taxon>
        <taxon>Enterobacteriaceae</taxon>
        <taxon>Candidatus Doolittlea</taxon>
    </lineage>
</organism>
<dbReference type="GO" id="GO:0043842">
    <property type="term" value="F:Kdo transferase activity"/>
    <property type="evidence" value="ECO:0007669"/>
    <property type="project" value="UniProtKB-EC"/>
</dbReference>
<gene>
    <name evidence="16" type="primary">waaA</name>
    <name evidence="16" type="ORF">MHIR_DE00601</name>
</gene>
<keyword evidence="14" id="KW-0472">Membrane</keyword>
<dbReference type="EMBL" id="LN999833">
    <property type="protein sequence ID" value="CUX96841.1"/>
    <property type="molecule type" value="Genomic_DNA"/>
</dbReference>
<evidence type="ECO:0000256" key="11">
    <source>
        <dbReference type="ARBA" id="ARBA00060660"/>
    </source>
</evidence>
<dbReference type="Gene3D" id="3.40.50.2000">
    <property type="entry name" value="Glycogen Phosphorylase B"/>
    <property type="match status" value="1"/>
</dbReference>
<keyword evidence="6" id="KW-0812">Transmembrane</keyword>
<dbReference type="AlphaFoldDB" id="A0A143WTD7"/>